<dbReference type="Proteomes" id="UP000688137">
    <property type="component" value="Unassembled WGS sequence"/>
</dbReference>
<keyword evidence="3" id="KW-1185">Reference proteome</keyword>
<dbReference type="EMBL" id="CAJJDM010000118">
    <property type="protein sequence ID" value="CAD8101249.1"/>
    <property type="molecule type" value="Genomic_DNA"/>
</dbReference>
<evidence type="ECO:0000313" key="3">
    <source>
        <dbReference type="Proteomes" id="UP000688137"/>
    </source>
</evidence>
<feature type="transmembrane region" description="Helical" evidence="1">
    <location>
        <begin position="12"/>
        <end position="36"/>
    </location>
</feature>
<keyword evidence="1" id="KW-0472">Membrane</keyword>
<sequence>MQDQFFFMQIRWLRLYISFNILCSIKWISSFLLIGIRYQQQINLCQRYVSTIDASCTKLTCELNVTETTDSECSSFHPDCLNKGFGCIHKSENYVGNLQVMECNALLILEVLKQLAEVDHAQIWQQLLVTANVQISQLDVYSVELDVLVKVQHIVHLREPNQLVQDLREVMVPSIVGELVQQLQEIVQIENAQIKQAQQMLNVRLFYHLLLQQLHNYVLLMVKLALDIGKACSFFKGNDETCLQFTASDGPCKASSDSASPVTCTPRVYDQYSKYHPNCKATCRGCKSSMDVKNQHPKLHVEQIPPQAGQCRNLPTTFGGLTTQSQTICVNNTLSTRKRCAWFIGASTSGCRDFTCTDYDGSISTLKDCQDKETTCITSGTGCITLGLCSSYRLNLFVNLLIQMNYLQDVHGILQQQLVDNDNVQMEYLLLMMHLIFGLLDVKPQKVLVLDQTLDVMYIIAILNSVQRTVLEIHVYILMVFATIMIIAQMLLLQHIHFAKPSLNNVFQQLQLVELLLCVINMKISFHVQQVLIILNVDGYQKAHVKNIQHIVMHKVLHNQDVLVGIQIVFQMEPNVLIKELVLHIQPLQLLIMKVLMDFVSGPEQPVD</sequence>
<dbReference type="AlphaFoldDB" id="A0A8S1PE43"/>
<keyword evidence="1" id="KW-1133">Transmembrane helix</keyword>
<evidence type="ECO:0000313" key="2">
    <source>
        <dbReference type="EMBL" id="CAD8101249.1"/>
    </source>
</evidence>
<reference evidence="2" key="1">
    <citation type="submission" date="2021-01" db="EMBL/GenBank/DDBJ databases">
        <authorList>
            <consortium name="Genoscope - CEA"/>
            <person name="William W."/>
        </authorList>
    </citation>
    <scope>NUCLEOTIDE SEQUENCE</scope>
</reference>
<name>A0A8S1PE43_PARPR</name>
<organism evidence="2 3">
    <name type="scientific">Paramecium primaurelia</name>
    <dbReference type="NCBI Taxonomy" id="5886"/>
    <lineage>
        <taxon>Eukaryota</taxon>
        <taxon>Sar</taxon>
        <taxon>Alveolata</taxon>
        <taxon>Ciliophora</taxon>
        <taxon>Intramacronucleata</taxon>
        <taxon>Oligohymenophorea</taxon>
        <taxon>Peniculida</taxon>
        <taxon>Parameciidae</taxon>
        <taxon>Paramecium</taxon>
    </lineage>
</organism>
<proteinExistence type="predicted"/>
<comment type="caution">
    <text evidence="2">The sequence shown here is derived from an EMBL/GenBank/DDBJ whole genome shotgun (WGS) entry which is preliminary data.</text>
</comment>
<feature type="transmembrane region" description="Helical" evidence="1">
    <location>
        <begin position="473"/>
        <end position="493"/>
    </location>
</feature>
<evidence type="ECO:0000256" key="1">
    <source>
        <dbReference type="SAM" id="Phobius"/>
    </source>
</evidence>
<keyword evidence="1" id="KW-0812">Transmembrane</keyword>
<gene>
    <name evidence="2" type="ORF">PPRIM_AZ9-3.1.T1150015</name>
</gene>
<accession>A0A8S1PE43</accession>
<protein>
    <submittedName>
        <fullName evidence="2">Uncharacterized protein</fullName>
    </submittedName>
</protein>